<evidence type="ECO:0000313" key="1">
    <source>
        <dbReference type="EMBL" id="TGG94442.1"/>
    </source>
</evidence>
<name>A0A524RPW8_9CHRO</name>
<sequence length="142" mass="14047">MEVSAGQDDDAIDHTVTLAHTASGGDYGSVTGDLVVTVSDDETAALVLTPPSLTVAEGGSGSYAVALASQPTAAVTVTLSTGSGVTADTDAATNGNQNTLNFTTANWNTPQTVEVSAGQDDDAVDDTVTLPHTASGGDYGTV</sequence>
<proteinExistence type="predicted"/>
<dbReference type="AlphaFoldDB" id="A0A524RPW8"/>
<comment type="caution">
    <text evidence="1">The sequence shown here is derived from an EMBL/GenBank/DDBJ whole genome shotgun (WGS) entry which is preliminary data.</text>
</comment>
<accession>A0A524RPW8</accession>
<reference evidence="1 2" key="1">
    <citation type="journal article" date="2019" name="mSystems">
        <title>Life at home and on the roam: Genomic adaptions reflect the dual lifestyle of an intracellular, facultative symbiont.</title>
        <authorList>
            <person name="Burgsdorf I."/>
        </authorList>
    </citation>
    <scope>NUCLEOTIDE SEQUENCE [LARGE SCALE GENOMIC DNA]</scope>
    <source>
        <strain evidence="1">277cV</strain>
    </source>
</reference>
<organism evidence="1 2">
    <name type="scientific">Aphanocapsa feldmannii 277cV</name>
    <dbReference type="NCBI Taxonomy" id="2507553"/>
    <lineage>
        <taxon>Bacteria</taxon>
        <taxon>Bacillati</taxon>
        <taxon>Cyanobacteriota</taxon>
        <taxon>Cyanophyceae</taxon>
        <taxon>Oscillatoriophycideae</taxon>
        <taxon>Chroococcales</taxon>
        <taxon>Microcystaceae</taxon>
        <taxon>Aphanocapsa</taxon>
    </lineage>
</organism>
<dbReference type="EMBL" id="SRMO01000036">
    <property type="protein sequence ID" value="TGG94442.1"/>
    <property type="molecule type" value="Genomic_DNA"/>
</dbReference>
<protein>
    <submittedName>
        <fullName evidence="1">Uncharacterized protein</fullName>
    </submittedName>
</protein>
<evidence type="ECO:0000313" key="2">
    <source>
        <dbReference type="Proteomes" id="UP000317990"/>
    </source>
</evidence>
<gene>
    <name evidence="1" type="ORF">ERJ67_02820</name>
</gene>
<dbReference type="Proteomes" id="UP000317990">
    <property type="component" value="Unassembled WGS sequence"/>
</dbReference>
<feature type="non-terminal residue" evidence="1">
    <location>
        <position position="142"/>
    </location>
</feature>